<keyword evidence="1" id="KW-0812">Transmembrane</keyword>
<organism evidence="2 3">
    <name type="scientific">Olea europaea subsp. europaea</name>
    <dbReference type="NCBI Taxonomy" id="158383"/>
    <lineage>
        <taxon>Eukaryota</taxon>
        <taxon>Viridiplantae</taxon>
        <taxon>Streptophyta</taxon>
        <taxon>Embryophyta</taxon>
        <taxon>Tracheophyta</taxon>
        <taxon>Spermatophyta</taxon>
        <taxon>Magnoliopsida</taxon>
        <taxon>eudicotyledons</taxon>
        <taxon>Gunneridae</taxon>
        <taxon>Pentapetalae</taxon>
        <taxon>asterids</taxon>
        <taxon>lamiids</taxon>
        <taxon>Lamiales</taxon>
        <taxon>Oleaceae</taxon>
        <taxon>Oleeae</taxon>
        <taxon>Olea</taxon>
    </lineage>
</organism>
<accession>A0A8S0U4V6</accession>
<proteinExistence type="predicted"/>
<feature type="transmembrane region" description="Helical" evidence="1">
    <location>
        <begin position="101"/>
        <end position="121"/>
    </location>
</feature>
<sequence>MATISRFFAKDCRLQQCDALQKLNCGLSARRLHSYQNFRCELITSESDRSNLAIHSKHQSSVTAVSLPWTSASRNSRVYSKAATSGDFTDNTSKTSQYERIIETLTTLFPVWVILGTIIGIY</sequence>
<gene>
    <name evidence="2" type="ORF">OLEA9_A010676</name>
</gene>
<dbReference type="Gramene" id="OE9A010676T1">
    <property type="protein sequence ID" value="OE9A010676C1"/>
    <property type="gene ID" value="OE9A010676"/>
</dbReference>
<dbReference type="EMBL" id="CACTIH010007465">
    <property type="protein sequence ID" value="CAA3014039.1"/>
    <property type="molecule type" value="Genomic_DNA"/>
</dbReference>
<keyword evidence="1" id="KW-0472">Membrane</keyword>
<evidence type="ECO:0000313" key="2">
    <source>
        <dbReference type="EMBL" id="CAA3014039.1"/>
    </source>
</evidence>
<name>A0A8S0U4V6_OLEEU</name>
<keyword evidence="1" id="KW-1133">Transmembrane helix</keyword>
<dbReference type="OrthoDB" id="1716387at2759"/>
<reference evidence="2 3" key="1">
    <citation type="submission" date="2019-12" db="EMBL/GenBank/DDBJ databases">
        <authorList>
            <person name="Alioto T."/>
            <person name="Alioto T."/>
            <person name="Gomez Garrido J."/>
        </authorList>
    </citation>
    <scope>NUCLEOTIDE SEQUENCE [LARGE SCALE GENOMIC DNA]</scope>
</reference>
<dbReference type="AlphaFoldDB" id="A0A8S0U4V6"/>
<dbReference type="Proteomes" id="UP000594638">
    <property type="component" value="Unassembled WGS sequence"/>
</dbReference>
<evidence type="ECO:0000313" key="3">
    <source>
        <dbReference type="Proteomes" id="UP000594638"/>
    </source>
</evidence>
<comment type="caution">
    <text evidence="2">The sequence shown here is derived from an EMBL/GenBank/DDBJ whole genome shotgun (WGS) entry which is preliminary data.</text>
</comment>
<keyword evidence="2" id="KW-0670">Pyruvate</keyword>
<keyword evidence="3" id="KW-1185">Reference proteome</keyword>
<evidence type="ECO:0000256" key="1">
    <source>
        <dbReference type="SAM" id="Phobius"/>
    </source>
</evidence>
<protein>
    <submittedName>
        <fullName evidence="2">Sodium pyruvate cotransporter BASS2, chloroplastic</fullName>
    </submittedName>
</protein>